<accession>A0ACB1KGZ7</accession>
<feature type="non-terminal residue" evidence="1">
    <location>
        <position position="1"/>
    </location>
</feature>
<comment type="caution">
    <text evidence="1">The sequence shown here is derived from an EMBL/GenBank/DDBJ whole genome shotgun (WGS) entry which is preliminary data.</text>
</comment>
<reference evidence="1" key="1">
    <citation type="submission" date="2025-03" db="EMBL/GenBank/DDBJ databases">
        <authorList>
            <consortium name="ELIXIR-Norway"/>
            <consortium name="Elixir Norway"/>
        </authorList>
    </citation>
    <scope>NUCLEOTIDE SEQUENCE</scope>
</reference>
<protein>
    <submittedName>
        <fullName evidence="1">Uncharacterized protein</fullName>
    </submittedName>
</protein>
<gene>
    <name evidence="1" type="ORF">MRATA1EN22A_LOCUS29853</name>
</gene>
<evidence type="ECO:0000313" key="2">
    <source>
        <dbReference type="Proteomes" id="UP001162501"/>
    </source>
</evidence>
<organism evidence="1 2">
    <name type="scientific">Rangifer tarandus platyrhynchus</name>
    <name type="common">Svalbard reindeer</name>
    <dbReference type="NCBI Taxonomy" id="3082113"/>
    <lineage>
        <taxon>Eukaryota</taxon>
        <taxon>Metazoa</taxon>
        <taxon>Chordata</taxon>
        <taxon>Craniata</taxon>
        <taxon>Vertebrata</taxon>
        <taxon>Euteleostomi</taxon>
        <taxon>Mammalia</taxon>
        <taxon>Eutheria</taxon>
        <taxon>Laurasiatheria</taxon>
        <taxon>Artiodactyla</taxon>
        <taxon>Ruminantia</taxon>
        <taxon>Pecora</taxon>
        <taxon>Cervidae</taxon>
        <taxon>Odocoileinae</taxon>
        <taxon>Rangifer</taxon>
    </lineage>
</organism>
<dbReference type="Proteomes" id="UP001162501">
    <property type="component" value="Unassembled WGS sequence"/>
</dbReference>
<proteinExistence type="predicted"/>
<evidence type="ECO:0000313" key="1">
    <source>
        <dbReference type="EMBL" id="CAM9205841.1"/>
    </source>
</evidence>
<dbReference type="EMBL" id="CATOBB020000934">
    <property type="protein sequence ID" value="CAM9205841.1"/>
    <property type="molecule type" value="Genomic_DNA"/>
</dbReference>
<sequence length="111" mass="11916">NTSCMARTVPTRTSHTTALFPTSPEAPWACPIISHPPPPRVCPHLHLRPLHGSPAEPSGLKSRPLGLPAWARIARSRSGARCCCSWSLLPSCSLFTTPCRPRMATPSGQSP</sequence>
<feature type="non-terminal residue" evidence="1">
    <location>
        <position position="111"/>
    </location>
</feature>
<name>A0ACB1KGZ7_RANTA</name>